<reference evidence="10" key="2">
    <citation type="submission" date="2025-08" db="UniProtKB">
        <authorList>
            <consortium name="Ensembl"/>
        </authorList>
    </citation>
    <scope>IDENTIFICATION</scope>
</reference>
<evidence type="ECO:0000256" key="9">
    <source>
        <dbReference type="SAM" id="SignalP"/>
    </source>
</evidence>
<evidence type="ECO:0000256" key="3">
    <source>
        <dbReference type="ARBA" id="ARBA00022692"/>
    </source>
</evidence>
<feature type="chain" id="PRO_5019741626" evidence="9">
    <location>
        <begin position="19"/>
        <end position="293"/>
    </location>
</feature>
<evidence type="ECO:0000256" key="7">
    <source>
        <dbReference type="SAM" id="MobiDB-lite"/>
    </source>
</evidence>
<protein>
    <submittedName>
        <fullName evidence="10">Ninjurin 1</fullName>
    </submittedName>
</protein>
<dbReference type="AlphaFoldDB" id="A0A493TV51"/>
<evidence type="ECO:0000256" key="1">
    <source>
        <dbReference type="ARBA" id="ARBA00004141"/>
    </source>
</evidence>
<dbReference type="STRING" id="8840.ENSAPLP00000029778"/>
<keyword evidence="11" id="KW-1185">Reference proteome</keyword>
<dbReference type="Pfam" id="PF04923">
    <property type="entry name" value="Ninjurin"/>
    <property type="match status" value="1"/>
</dbReference>
<keyword evidence="6 8" id="KW-0472">Membrane</keyword>
<reference evidence="10" key="3">
    <citation type="submission" date="2025-09" db="UniProtKB">
        <authorList>
            <consortium name="Ensembl"/>
        </authorList>
    </citation>
    <scope>IDENTIFICATION</scope>
</reference>
<comment type="subcellular location">
    <subcellularLocation>
        <location evidence="1">Membrane</location>
        <topology evidence="1">Multi-pass membrane protein</topology>
    </subcellularLocation>
</comment>
<keyword evidence="3 8" id="KW-0812">Transmembrane</keyword>
<dbReference type="GeneTree" id="ENSGT00940000158892"/>
<evidence type="ECO:0000256" key="5">
    <source>
        <dbReference type="ARBA" id="ARBA00022989"/>
    </source>
</evidence>
<dbReference type="GO" id="GO:0007155">
    <property type="term" value="P:cell adhesion"/>
    <property type="evidence" value="ECO:0007669"/>
    <property type="project" value="UniProtKB-KW"/>
</dbReference>
<dbReference type="InterPro" id="IPR007007">
    <property type="entry name" value="Ninjurin"/>
</dbReference>
<evidence type="ECO:0000313" key="11">
    <source>
        <dbReference type="Proteomes" id="UP000016666"/>
    </source>
</evidence>
<keyword evidence="9" id="KW-0732">Signal</keyword>
<sequence length="293" mass="30292">LLILSIILVKSFLKHALSAVPPSPTRTGTRGQQGVKAAVLLRAQALREAPDSAGAPRGLLPAASSPLGAGCRRHSASFQPAWLLAAPGGPAAAWKPGPGAAAAPAPSPPAVETFLCAAGRSRARPSRAAGTKGAPSGTAAASPGPLGGAAMDSGGETVELNGQAEGAEPAAERHRPSQWFQRNRPMNINHYANKKSAAESMLDVALLMANASQLKAVMEQGPSFSFYIPLIVLISLSLTLQVMVGVLLIFLVKYDLNNPAKHEANGGVSVEAVTARDTTHSFLHRCHLHLSQL</sequence>
<dbReference type="PANTHER" id="PTHR12316">
    <property type="entry name" value="NINJURIN-RELATED"/>
    <property type="match status" value="1"/>
</dbReference>
<dbReference type="Ensembl" id="ENSAPLT00000026801.1">
    <property type="protein sequence ID" value="ENSAPLP00000029778.1"/>
    <property type="gene ID" value="ENSAPLG00000029374.1"/>
</dbReference>
<feature type="signal peptide" evidence="9">
    <location>
        <begin position="1"/>
        <end position="18"/>
    </location>
</feature>
<name>A0A493TV51_ANAPP</name>
<reference evidence="10 11" key="1">
    <citation type="submission" date="2017-10" db="EMBL/GenBank/DDBJ databases">
        <title>A new Pekin duck reference genome.</title>
        <authorList>
            <person name="Hou Z.-C."/>
            <person name="Zhou Z.-K."/>
            <person name="Zhu F."/>
            <person name="Hou S.-S."/>
        </authorList>
    </citation>
    <scope>NUCLEOTIDE SEQUENCE [LARGE SCALE GENOMIC DNA]</scope>
</reference>
<comment type="similarity">
    <text evidence="2">Belongs to the ninjurin family.</text>
</comment>
<keyword evidence="5 8" id="KW-1133">Transmembrane helix</keyword>
<feature type="region of interest" description="Disordered" evidence="7">
    <location>
        <begin position="122"/>
        <end position="156"/>
    </location>
</feature>
<evidence type="ECO:0000256" key="6">
    <source>
        <dbReference type="ARBA" id="ARBA00023136"/>
    </source>
</evidence>
<feature type="transmembrane region" description="Helical" evidence="8">
    <location>
        <begin position="226"/>
        <end position="252"/>
    </location>
</feature>
<evidence type="ECO:0000313" key="10">
    <source>
        <dbReference type="Ensembl" id="ENSAPLP00000029778.1"/>
    </source>
</evidence>
<accession>A0A493TV51</accession>
<organism evidence="10 11">
    <name type="scientific">Anas platyrhynchos platyrhynchos</name>
    <name type="common">Northern mallard</name>
    <dbReference type="NCBI Taxonomy" id="8840"/>
    <lineage>
        <taxon>Eukaryota</taxon>
        <taxon>Metazoa</taxon>
        <taxon>Chordata</taxon>
        <taxon>Craniata</taxon>
        <taxon>Vertebrata</taxon>
        <taxon>Euteleostomi</taxon>
        <taxon>Archelosauria</taxon>
        <taxon>Archosauria</taxon>
        <taxon>Dinosauria</taxon>
        <taxon>Saurischia</taxon>
        <taxon>Theropoda</taxon>
        <taxon>Coelurosauria</taxon>
        <taxon>Aves</taxon>
        <taxon>Neognathae</taxon>
        <taxon>Galloanserae</taxon>
        <taxon>Anseriformes</taxon>
        <taxon>Anatidae</taxon>
        <taxon>Anatinae</taxon>
        <taxon>Anas</taxon>
    </lineage>
</organism>
<dbReference type="Proteomes" id="UP000016666">
    <property type="component" value="Chromosome 13"/>
</dbReference>
<dbReference type="GO" id="GO:0042246">
    <property type="term" value="P:tissue regeneration"/>
    <property type="evidence" value="ECO:0007669"/>
    <property type="project" value="InterPro"/>
</dbReference>
<dbReference type="GO" id="GO:0016020">
    <property type="term" value="C:membrane"/>
    <property type="evidence" value="ECO:0007669"/>
    <property type="project" value="UniProtKB-SubCell"/>
</dbReference>
<feature type="compositionally biased region" description="Low complexity" evidence="7">
    <location>
        <begin position="126"/>
        <end position="150"/>
    </location>
</feature>
<evidence type="ECO:0000256" key="4">
    <source>
        <dbReference type="ARBA" id="ARBA00022889"/>
    </source>
</evidence>
<evidence type="ECO:0000256" key="2">
    <source>
        <dbReference type="ARBA" id="ARBA00008141"/>
    </source>
</evidence>
<evidence type="ECO:0000256" key="8">
    <source>
        <dbReference type="SAM" id="Phobius"/>
    </source>
</evidence>
<proteinExistence type="inferred from homology"/>
<keyword evidence="4" id="KW-0130">Cell adhesion</keyword>
<dbReference type="PANTHER" id="PTHR12316:SF19">
    <property type="entry name" value="NINJURIN-1"/>
    <property type="match status" value="1"/>
</dbReference>